<sequence length="183" mass="18903">MSFKSFPVGFGLLLFGILALNAYSEMASAQKCLPGQFSFTFAMTLSCNGCTMKCNGWCSLKGLPSYNFCNGGGFGVRSCLCCCGTKTQPPKPKPPVPSPPPPSPPPPSPPPPPPPRSPLDLCDPSEISFSIPSPGCPICPVCNCPGGVPPELSACVANYCSCCCPSTLSSSTKTPGSLLFARA</sequence>
<dbReference type="Proteomes" id="UP000316621">
    <property type="component" value="Chromosome 2"/>
</dbReference>
<keyword evidence="2" id="KW-0732">Signal</keyword>
<name>A0A4Y7INQ3_PAPSO</name>
<gene>
    <name evidence="3" type="ORF">C5167_018168</name>
</gene>
<dbReference type="OrthoDB" id="1931634at2759"/>
<dbReference type="Gramene" id="RZC49746">
    <property type="protein sequence ID" value="RZC49746"/>
    <property type="gene ID" value="C5167_018168"/>
</dbReference>
<feature type="compositionally biased region" description="Pro residues" evidence="1">
    <location>
        <begin position="89"/>
        <end position="117"/>
    </location>
</feature>
<evidence type="ECO:0000313" key="3">
    <source>
        <dbReference type="EMBL" id="RZC49746.1"/>
    </source>
</evidence>
<protein>
    <submittedName>
        <fullName evidence="3">Uncharacterized protein</fullName>
    </submittedName>
</protein>
<keyword evidence="4" id="KW-1185">Reference proteome</keyword>
<feature type="region of interest" description="Disordered" evidence="1">
    <location>
        <begin position="87"/>
        <end position="117"/>
    </location>
</feature>
<evidence type="ECO:0000256" key="2">
    <source>
        <dbReference type="SAM" id="SignalP"/>
    </source>
</evidence>
<accession>A0A4Y7INQ3</accession>
<proteinExistence type="predicted"/>
<evidence type="ECO:0000313" key="4">
    <source>
        <dbReference type="Proteomes" id="UP000316621"/>
    </source>
</evidence>
<dbReference type="AlphaFoldDB" id="A0A4Y7INQ3"/>
<evidence type="ECO:0000256" key="1">
    <source>
        <dbReference type="SAM" id="MobiDB-lite"/>
    </source>
</evidence>
<dbReference type="EMBL" id="CM010716">
    <property type="protein sequence ID" value="RZC49746.1"/>
    <property type="molecule type" value="Genomic_DNA"/>
</dbReference>
<organism evidence="3 4">
    <name type="scientific">Papaver somniferum</name>
    <name type="common">Opium poppy</name>
    <dbReference type="NCBI Taxonomy" id="3469"/>
    <lineage>
        <taxon>Eukaryota</taxon>
        <taxon>Viridiplantae</taxon>
        <taxon>Streptophyta</taxon>
        <taxon>Embryophyta</taxon>
        <taxon>Tracheophyta</taxon>
        <taxon>Spermatophyta</taxon>
        <taxon>Magnoliopsida</taxon>
        <taxon>Ranunculales</taxon>
        <taxon>Papaveraceae</taxon>
        <taxon>Papaveroideae</taxon>
        <taxon>Papaver</taxon>
    </lineage>
</organism>
<feature type="signal peptide" evidence="2">
    <location>
        <begin position="1"/>
        <end position="29"/>
    </location>
</feature>
<feature type="chain" id="PRO_5021492769" evidence="2">
    <location>
        <begin position="30"/>
        <end position="183"/>
    </location>
</feature>
<reference evidence="3 4" key="1">
    <citation type="journal article" date="2018" name="Science">
        <title>The opium poppy genome and morphinan production.</title>
        <authorList>
            <person name="Guo L."/>
            <person name="Winzer T."/>
            <person name="Yang X."/>
            <person name="Li Y."/>
            <person name="Ning Z."/>
            <person name="He Z."/>
            <person name="Teodor R."/>
            <person name="Lu Y."/>
            <person name="Bowser T.A."/>
            <person name="Graham I.A."/>
            <person name="Ye K."/>
        </authorList>
    </citation>
    <scope>NUCLEOTIDE SEQUENCE [LARGE SCALE GENOMIC DNA]</scope>
    <source>
        <strain evidence="4">cv. HN1</strain>
        <tissue evidence="3">Leaves</tissue>
    </source>
</reference>